<keyword evidence="9" id="KW-0012">Acyltransferase</keyword>
<keyword evidence="4" id="KW-1000">Mitochondrion outer membrane</keyword>
<dbReference type="EMBL" id="KB303412">
    <property type="protein sequence ID" value="ELU03197.1"/>
    <property type="molecule type" value="Genomic_DNA"/>
</dbReference>
<reference evidence="15 17" key="2">
    <citation type="journal article" date="2013" name="Nature">
        <title>Insights into bilaterian evolution from three spiralian genomes.</title>
        <authorList>
            <person name="Simakov O."/>
            <person name="Marletaz F."/>
            <person name="Cho S.J."/>
            <person name="Edsinger-Gonzales E."/>
            <person name="Havlak P."/>
            <person name="Hellsten U."/>
            <person name="Kuo D.H."/>
            <person name="Larsson T."/>
            <person name="Lv J."/>
            <person name="Arendt D."/>
            <person name="Savage R."/>
            <person name="Osoegawa K."/>
            <person name="de Jong P."/>
            <person name="Grimwood J."/>
            <person name="Chapman J.A."/>
            <person name="Shapiro H."/>
            <person name="Aerts A."/>
            <person name="Otillar R.P."/>
            <person name="Terry A.Y."/>
            <person name="Boore J.L."/>
            <person name="Grigoriev I.V."/>
            <person name="Lindberg D.R."/>
            <person name="Seaver E.C."/>
            <person name="Weisblat D.A."/>
            <person name="Putnam N.H."/>
            <person name="Rokhsar D.S."/>
        </authorList>
    </citation>
    <scope>NUCLEOTIDE SEQUENCE</scope>
    <source>
        <strain evidence="15 17">I ESC-2004</strain>
    </source>
</reference>
<evidence type="ECO:0000313" key="15">
    <source>
        <dbReference type="EMBL" id="ELU03197.1"/>
    </source>
</evidence>
<reference evidence="17" key="1">
    <citation type="submission" date="2012-12" db="EMBL/GenBank/DDBJ databases">
        <authorList>
            <person name="Hellsten U."/>
            <person name="Grimwood J."/>
            <person name="Chapman J.A."/>
            <person name="Shapiro H."/>
            <person name="Aerts A."/>
            <person name="Otillar R.P."/>
            <person name="Terry A.Y."/>
            <person name="Boore J.L."/>
            <person name="Simakov O."/>
            <person name="Marletaz F."/>
            <person name="Cho S.-J."/>
            <person name="Edsinger-Gonzales E."/>
            <person name="Havlak P."/>
            <person name="Kuo D.-H."/>
            <person name="Larsson T."/>
            <person name="Lv J."/>
            <person name="Arendt D."/>
            <person name="Savage R."/>
            <person name="Osoegawa K."/>
            <person name="de Jong P."/>
            <person name="Lindberg D.R."/>
            <person name="Seaver E.C."/>
            <person name="Weisblat D.A."/>
            <person name="Putnam N.H."/>
            <person name="Grigoriev I.V."/>
            <person name="Rokhsar D.S."/>
        </authorList>
    </citation>
    <scope>NUCLEOTIDE SEQUENCE</scope>
    <source>
        <strain evidence="17">I ESC-2004</strain>
    </source>
</reference>
<evidence type="ECO:0000256" key="12">
    <source>
        <dbReference type="ARBA" id="ARBA00049543"/>
    </source>
</evidence>
<dbReference type="EnsemblMetazoa" id="CapteT153654">
    <property type="protein sequence ID" value="CapteP153654"/>
    <property type="gene ID" value="CapteG153654"/>
</dbReference>
<gene>
    <name evidence="15" type="ORF">CAPTEDRAFT_153654</name>
</gene>
<keyword evidence="17" id="KW-1185">Reference proteome</keyword>
<dbReference type="OMA" id="GARDICF"/>
<evidence type="ECO:0000256" key="3">
    <source>
        <dbReference type="ARBA" id="ARBA00022679"/>
    </source>
</evidence>
<evidence type="ECO:0000313" key="17">
    <source>
        <dbReference type="Proteomes" id="UP000014760"/>
    </source>
</evidence>
<dbReference type="PANTHER" id="PTHR12497:SF0">
    <property type="entry name" value="TAFAZZIN"/>
    <property type="match status" value="1"/>
</dbReference>
<dbReference type="SMART" id="SM00563">
    <property type="entry name" value="PlsC"/>
    <property type="match status" value="1"/>
</dbReference>
<organism evidence="15">
    <name type="scientific">Capitella teleta</name>
    <name type="common">Polychaete worm</name>
    <dbReference type="NCBI Taxonomy" id="283909"/>
    <lineage>
        <taxon>Eukaryota</taxon>
        <taxon>Metazoa</taxon>
        <taxon>Spiralia</taxon>
        <taxon>Lophotrochozoa</taxon>
        <taxon>Annelida</taxon>
        <taxon>Polychaeta</taxon>
        <taxon>Sedentaria</taxon>
        <taxon>Scolecida</taxon>
        <taxon>Capitellidae</taxon>
        <taxon>Capitella</taxon>
    </lineage>
</organism>
<dbReference type="Pfam" id="PF01553">
    <property type="entry name" value="Acyltransferase"/>
    <property type="match status" value="1"/>
</dbReference>
<dbReference type="STRING" id="283909.R7UIT6"/>
<proteinExistence type="inferred from homology"/>
<keyword evidence="7" id="KW-0496">Mitochondrion</keyword>
<evidence type="ECO:0000256" key="10">
    <source>
        <dbReference type="ARBA" id="ARBA00024323"/>
    </source>
</evidence>
<evidence type="ECO:0000256" key="4">
    <source>
        <dbReference type="ARBA" id="ARBA00022787"/>
    </source>
</evidence>
<dbReference type="PRINTS" id="PR00979">
    <property type="entry name" value="TAFAZZIN"/>
</dbReference>
<dbReference type="Proteomes" id="UP000014760">
    <property type="component" value="Unassembled WGS sequence"/>
</dbReference>
<keyword evidence="8" id="KW-0472">Membrane</keyword>
<comment type="catalytic activity">
    <reaction evidence="12">
        <text>1,2-di-(9Z-octadecenoyl)-sn-glycero-3-phosphocholine + 1-hexadecanoyl-sn-glycero-3-phosphocholine = 1-hexadecanoyl-2-(9Z-octadecenoyl)-sn-glycero-3-phosphocholine + 1-(9Z-octadecenoyl)-sn-glycero-3-phosphocholine</text>
        <dbReference type="Rhea" id="RHEA:43816"/>
        <dbReference type="ChEBI" id="CHEBI:28610"/>
        <dbReference type="ChEBI" id="CHEBI:72998"/>
        <dbReference type="ChEBI" id="CHEBI:73001"/>
        <dbReference type="ChEBI" id="CHEBI:74669"/>
    </reaction>
    <physiologicalReaction direction="left-to-right" evidence="12">
        <dbReference type="Rhea" id="RHEA:43817"/>
    </physiologicalReaction>
    <physiologicalReaction direction="right-to-left" evidence="12">
        <dbReference type="Rhea" id="RHEA:43818"/>
    </physiologicalReaction>
</comment>
<dbReference type="GO" id="GO:0035965">
    <property type="term" value="P:cardiolipin acyl-chain remodeling"/>
    <property type="evidence" value="ECO:0007669"/>
    <property type="project" value="TreeGrafter"/>
</dbReference>
<accession>R7UIT6</accession>
<dbReference type="GO" id="GO:0047184">
    <property type="term" value="F:1-acylglycerophosphocholine O-acyltransferase activity"/>
    <property type="evidence" value="ECO:0007669"/>
    <property type="project" value="TreeGrafter"/>
</dbReference>
<evidence type="ECO:0000256" key="2">
    <source>
        <dbReference type="ARBA" id="ARBA00010524"/>
    </source>
</evidence>
<evidence type="ECO:0000256" key="1">
    <source>
        <dbReference type="ARBA" id="ARBA00004137"/>
    </source>
</evidence>
<dbReference type="HOGENOM" id="CLU_046747_3_0_1"/>
<dbReference type="OrthoDB" id="193467at2759"/>
<dbReference type="InterPro" id="IPR002123">
    <property type="entry name" value="Plipid/glycerol_acylTrfase"/>
</dbReference>
<keyword evidence="5" id="KW-0999">Mitochondrion inner membrane</keyword>
<comment type="subcellular location">
    <subcellularLocation>
        <location evidence="1">Mitochondrion inner membrane</location>
        <topology evidence="1">Peripheral membrane protein</topology>
        <orientation evidence="1">Intermembrane side</orientation>
    </subcellularLocation>
    <subcellularLocation>
        <location evidence="10">Mitochondrion outer membrane</location>
        <topology evidence="10">Peripheral membrane protein</topology>
        <orientation evidence="10">Intermembrane side</orientation>
    </subcellularLocation>
</comment>
<evidence type="ECO:0000259" key="14">
    <source>
        <dbReference type="SMART" id="SM00563"/>
    </source>
</evidence>
<sequence length="272" mass="31486">MPYVFKWPFPKDHKTLQTWKFSSRFTIVGVMAFAKLIGGCLNTIHVHNKHRLMEAVSQREEKQPLVTVINHTSVIDDPVLHSVFPWKTLIERNFRYPRWCVVAQDICCSRSLHTYFFARGRNIPVIRGDGVYQKAIDFCIEKLNHGEWVHIFPEGAVNMENVYQRLKWGVGRMIAESERTPLIVPMWHVGMDDLRPNKEGHTRIHRGKHVTLLVGEYINVDDLIAEMRSAKDTPQAIRKAITDKIQENLFALRKQAEELHGQLLVENGVTVS</sequence>
<dbReference type="InterPro" id="IPR000872">
    <property type="entry name" value="Tafazzin"/>
</dbReference>
<keyword evidence="3" id="KW-0808">Transferase</keyword>
<evidence type="ECO:0000256" key="7">
    <source>
        <dbReference type="ARBA" id="ARBA00023128"/>
    </source>
</evidence>
<evidence type="ECO:0000256" key="8">
    <source>
        <dbReference type="ARBA" id="ARBA00023136"/>
    </source>
</evidence>
<evidence type="ECO:0000256" key="9">
    <source>
        <dbReference type="ARBA" id="ARBA00023315"/>
    </source>
</evidence>
<protein>
    <recommendedName>
        <fullName evidence="13">Tafazzin family protein</fullName>
    </recommendedName>
</protein>
<evidence type="ECO:0000256" key="5">
    <source>
        <dbReference type="ARBA" id="ARBA00022792"/>
    </source>
</evidence>
<feature type="domain" description="Phospholipid/glycerol acyltransferase" evidence="14">
    <location>
        <begin position="65"/>
        <end position="191"/>
    </location>
</feature>
<dbReference type="EMBL" id="AMQN01008553">
    <property type="status" value="NOT_ANNOTATED_CDS"/>
    <property type="molecule type" value="Genomic_DNA"/>
</dbReference>
<dbReference type="CDD" id="cd07989">
    <property type="entry name" value="LPLAT_AGPAT-like"/>
    <property type="match status" value="1"/>
</dbReference>
<evidence type="ECO:0000256" key="13">
    <source>
        <dbReference type="RuleBase" id="RU365062"/>
    </source>
</evidence>
<dbReference type="GO" id="GO:0005743">
    <property type="term" value="C:mitochondrial inner membrane"/>
    <property type="evidence" value="ECO:0007669"/>
    <property type="project" value="UniProtKB-SubCell"/>
</dbReference>
<dbReference type="FunCoup" id="R7UIT6">
    <property type="interactions" value="896"/>
</dbReference>
<evidence type="ECO:0000256" key="6">
    <source>
        <dbReference type="ARBA" id="ARBA00023098"/>
    </source>
</evidence>
<dbReference type="PANTHER" id="PTHR12497">
    <property type="entry name" value="TAZ PROTEIN TAFAZZIN"/>
    <property type="match status" value="1"/>
</dbReference>
<dbReference type="SUPFAM" id="SSF69593">
    <property type="entry name" value="Glycerol-3-phosphate (1)-acyltransferase"/>
    <property type="match status" value="1"/>
</dbReference>
<comment type="catalytic activity">
    <reaction evidence="11">
        <text>1'-[1,2-diacyl-sn-glycero-3-phospho],3'-[1-acyl-sn-glycero-3-phospho]-glycerol + a 1,2-diacyl-sn-glycero-3-phosphocholine = a cardiolipin + a 1-acyl-sn-glycero-3-phosphocholine</text>
        <dbReference type="Rhea" id="RHEA:33731"/>
        <dbReference type="ChEBI" id="CHEBI:57643"/>
        <dbReference type="ChEBI" id="CHEBI:58168"/>
        <dbReference type="ChEBI" id="CHEBI:62237"/>
        <dbReference type="ChEBI" id="CHEBI:64743"/>
    </reaction>
    <physiologicalReaction direction="left-to-right" evidence="11">
        <dbReference type="Rhea" id="RHEA:33732"/>
    </physiologicalReaction>
    <physiologicalReaction direction="right-to-left" evidence="11">
        <dbReference type="Rhea" id="RHEA:33733"/>
    </physiologicalReaction>
</comment>
<comment type="similarity">
    <text evidence="2 13">Belongs to the taffazin family.</text>
</comment>
<dbReference type="GO" id="GO:0005741">
    <property type="term" value="C:mitochondrial outer membrane"/>
    <property type="evidence" value="ECO:0007669"/>
    <property type="project" value="UniProtKB-SubCell"/>
</dbReference>
<keyword evidence="6" id="KW-0443">Lipid metabolism</keyword>
<reference evidence="16" key="3">
    <citation type="submission" date="2015-06" db="UniProtKB">
        <authorList>
            <consortium name="EnsemblMetazoa"/>
        </authorList>
    </citation>
    <scope>IDENTIFICATION</scope>
</reference>
<name>R7UIT6_CAPTE</name>
<dbReference type="GO" id="GO:0007007">
    <property type="term" value="P:inner mitochondrial membrane organization"/>
    <property type="evidence" value="ECO:0007669"/>
    <property type="project" value="TreeGrafter"/>
</dbReference>
<evidence type="ECO:0000313" key="16">
    <source>
        <dbReference type="EnsemblMetazoa" id="CapteP153654"/>
    </source>
</evidence>
<dbReference type="AlphaFoldDB" id="R7UIT6"/>
<evidence type="ECO:0000256" key="11">
    <source>
        <dbReference type="ARBA" id="ARBA00047906"/>
    </source>
</evidence>